<feature type="transmembrane region" description="Helical" evidence="1">
    <location>
        <begin position="163"/>
        <end position="182"/>
    </location>
</feature>
<keyword evidence="1" id="KW-0472">Membrane</keyword>
<reference evidence="2 3" key="1">
    <citation type="journal article" date="2024" name="Chem. Sci.">
        <title>Discovery of megapolipeptins by genome mining of a Burkholderiales bacteria collection.</title>
        <authorList>
            <person name="Paulo B.S."/>
            <person name="Recchia M.J.J."/>
            <person name="Lee S."/>
            <person name="Fergusson C.H."/>
            <person name="Romanowski S.B."/>
            <person name="Hernandez A."/>
            <person name="Krull N."/>
            <person name="Liu D.Y."/>
            <person name="Cavanagh H."/>
            <person name="Bos A."/>
            <person name="Gray C.A."/>
            <person name="Murphy B.T."/>
            <person name="Linington R.G."/>
            <person name="Eustaquio A.S."/>
        </authorList>
    </citation>
    <scope>NUCLEOTIDE SEQUENCE [LARGE SCALE GENOMIC DNA]</scope>
    <source>
        <strain evidence="2 3">RL21-008-BIB-A</strain>
    </source>
</reference>
<feature type="transmembrane region" description="Helical" evidence="1">
    <location>
        <begin position="189"/>
        <end position="206"/>
    </location>
</feature>
<keyword evidence="3" id="KW-1185">Reference proteome</keyword>
<evidence type="ECO:0000256" key="1">
    <source>
        <dbReference type="SAM" id="Phobius"/>
    </source>
</evidence>
<feature type="transmembrane region" description="Helical" evidence="1">
    <location>
        <begin position="323"/>
        <end position="344"/>
    </location>
</feature>
<evidence type="ECO:0000313" key="2">
    <source>
        <dbReference type="EMBL" id="MFL9927064.1"/>
    </source>
</evidence>
<protein>
    <submittedName>
        <fullName evidence="2">Acyltransferase family protein</fullName>
    </submittedName>
</protein>
<accession>A0ABW9AFN9</accession>
<dbReference type="EMBL" id="JAQQFM010000012">
    <property type="protein sequence ID" value="MFL9927064.1"/>
    <property type="molecule type" value="Genomic_DNA"/>
</dbReference>
<dbReference type="PANTHER" id="PTHR37312">
    <property type="entry name" value="MEMBRANE-BOUND ACYLTRANSFERASE YKRP-RELATED"/>
    <property type="match status" value="1"/>
</dbReference>
<sequence>MDVLHIAPACFIPSQEKLPAHRSSSRSLIDRKSVAHQQWKIMNSRSKHLDVAKSICLILMIAGHTKGVDKSIYHLIYSFHMPAFFVIAGMTHTAGRTSWLDQGWRKFKRLIVPAWLFGAISGIPYAARLARGKISASDFTHRFYGTFTGKADTTSTFDSTPLWFLYALFFVYVFEICTCAILNMVRRASMIVFILVFLSIDLFGYSEYGLTQIKYTLTGILFFQVGVACKGLFDTPARRIFLAVSFVAWFVATLLSPTIGLNAGYLGSGVVNIATSFLAAVAGTYFVIQVSRRAPQRPDLGRLAQISLPIVGLNYFVEQRLNPYMSGLPLFLLEMAVLVMIAYATSRMGRLGMALHGRI</sequence>
<keyword evidence="2" id="KW-0808">Transferase</keyword>
<feature type="transmembrane region" description="Helical" evidence="1">
    <location>
        <begin position="265"/>
        <end position="288"/>
    </location>
</feature>
<dbReference type="Proteomes" id="UP001629246">
    <property type="component" value="Unassembled WGS sequence"/>
</dbReference>
<evidence type="ECO:0000313" key="3">
    <source>
        <dbReference type="Proteomes" id="UP001629246"/>
    </source>
</evidence>
<feature type="transmembrane region" description="Helical" evidence="1">
    <location>
        <begin position="240"/>
        <end position="259"/>
    </location>
</feature>
<feature type="transmembrane region" description="Helical" evidence="1">
    <location>
        <begin position="110"/>
        <end position="127"/>
    </location>
</feature>
<proteinExistence type="predicted"/>
<gene>
    <name evidence="2" type="ORF">PQR62_22520</name>
</gene>
<name>A0ABW9AFN9_9BURK</name>
<dbReference type="RefSeq" id="WP_408160290.1">
    <property type="nucleotide sequence ID" value="NZ_JAQQFM010000012.1"/>
</dbReference>
<keyword evidence="1" id="KW-1133">Transmembrane helix</keyword>
<comment type="caution">
    <text evidence="2">The sequence shown here is derived from an EMBL/GenBank/DDBJ whole genome shotgun (WGS) entry which is preliminary data.</text>
</comment>
<keyword evidence="1" id="KW-0812">Transmembrane</keyword>
<dbReference type="PANTHER" id="PTHR37312:SF1">
    <property type="entry name" value="MEMBRANE-BOUND ACYLTRANSFERASE YKRP-RELATED"/>
    <property type="match status" value="1"/>
</dbReference>
<feature type="transmembrane region" description="Helical" evidence="1">
    <location>
        <begin position="71"/>
        <end position="90"/>
    </location>
</feature>
<keyword evidence="2" id="KW-0012">Acyltransferase</keyword>
<dbReference type="InterPro" id="IPR052734">
    <property type="entry name" value="Nod_factor_acetyltransferase"/>
</dbReference>
<organism evidence="2 3">
    <name type="scientific">Herbaspirillum lusitanum</name>
    <dbReference type="NCBI Taxonomy" id="213312"/>
    <lineage>
        <taxon>Bacteria</taxon>
        <taxon>Pseudomonadati</taxon>
        <taxon>Pseudomonadota</taxon>
        <taxon>Betaproteobacteria</taxon>
        <taxon>Burkholderiales</taxon>
        <taxon>Oxalobacteraceae</taxon>
        <taxon>Herbaspirillum</taxon>
    </lineage>
</organism>
<dbReference type="GO" id="GO:0016746">
    <property type="term" value="F:acyltransferase activity"/>
    <property type="evidence" value="ECO:0007669"/>
    <property type="project" value="UniProtKB-KW"/>
</dbReference>